<reference evidence="2 3" key="1">
    <citation type="submission" date="2015-04" db="EMBL/GenBank/DDBJ databases">
        <title>Lasius niger genome sequencing.</title>
        <authorList>
            <person name="Konorov E.A."/>
            <person name="Nikitin M.A."/>
            <person name="Kirill M.V."/>
            <person name="Chang P."/>
        </authorList>
    </citation>
    <scope>NUCLEOTIDE SEQUENCE [LARGE SCALE GENOMIC DNA]</scope>
    <source>
        <tissue evidence="2">Whole</tissue>
    </source>
</reference>
<dbReference type="EMBL" id="LBMM01022535">
    <property type="protein sequence ID" value="KMQ82876.1"/>
    <property type="molecule type" value="Genomic_DNA"/>
</dbReference>
<organism evidence="2 3">
    <name type="scientific">Lasius niger</name>
    <name type="common">Black garden ant</name>
    <dbReference type="NCBI Taxonomy" id="67767"/>
    <lineage>
        <taxon>Eukaryota</taxon>
        <taxon>Metazoa</taxon>
        <taxon>Ecdysozoa</taxon>
        <taxon>Arthropoda</taxon>
        <taxon>Hexapoda</taxon>
        <taxon>Insecta</taxon>
        <taxon>Pterygota</taxon>
        <taxon>Neoptera</taxon>
        <taxon>Endopterygota</taxon>
        <taxon>Hymenoptera</taxon>
        <taxon>Apocrita</taxon>
        <taxon>Aculeata</taxon>
        <taxon>Formicoidea</taxon>
        <taxon>Formicidae</taxon>
        <taxon>Formicinae</taxon>
        <taxon>Lasius</taxon>
        <taxon>Lasius</taxon>
    </lineage>
</organism>
<dbReference type="Proteomes" id="UP000036403">
    <property type="component" value="Unassembled WGS sequence"/>
</dbReference>
<sequence>MSRECCRAVAETIIAKDDKDPGFWADLLAEVARLQADRRRARQEESSPADGEVAAPQELEATGETTREADAEASLDPPQAAEEKARAVTPRPQGSVELEGERSALVPSPGRLWDPPPKGAGGAVDRTTSSGSAPGEERTARSKFATAAENWAPPYATAPTAVRGGSRRAPMCEEEGTRDRNHPVGEAYRRPCACEKTPSHQADSRRLEFFFLLFFSSPLSLQSRKALFFFVMSMV</sequence>
<dbReference type="PaxDb" id="67767-A0A0J7JYB0"/>
<protein>
    <submittedName>
        <fullName evidence="2">Uncharacterized protein</fullName>
    </submittedName>
</protein>
<keyword evidence="3" id="KW-1185">Reference proteome</keyword>
<feature type="region of interest" description="Disordered" evidence="1">
    <location>
        <begin position="37"/>
        <end position="184"/>
    </location>
</feature>
<comment type="caution">
    <text evidence="2">The sequence shown here is derived from an EMBL/GenBank/DDBJ whole genome shotgun (WGS) entry which is preliminary data.</text>
</comment>
<dbReference type="AlphaFoldDB" id="A0A0J7JYB0"/>
<gene>
    <name evidence="2" type="ORF">RF55_21595</name>
</gene>
<accession>A0A0J7JYB0</accession>
<proteinExistence type="predicted"/>
<feature type="compositionally biased region" description="Basic and acidic residues" evidence="1">
    <location>
        <begin position="175"/>
        <end position="184"/>
    </location>
</feature>
<evidence type="ECO:0000256" key="1">
    <source>
        <dbReference type="SAM" id="MobiDB-lite"/>
    </source>
</evidence>
<evidence type="ECO:0000313" key="2">
    <source>
        <dbReference type="EMBL" id="KMQ82876.1"/>
    </source>
</evidence>
<name>A0A0J7JYB0_LASNI</name>
<evidence type="ECO:0000313" key="3">
    <source>
        <dbReference type="Proteomes" id="UP000036403"/>
    </source>
</evidence>